<comment type="cofactor">
    <cofactor evidence="1">
        <name>Mg(2+)</name>
        <dbReference type="ChEBI" id="CHEBI:18420"/>
    </cofactor>
</comment>
<feature type="domain" description="Poly A polymerase head" evidence="9">
    <location>
        <begin position="873"/>
        <end position="930"/>
    </location>
</feature>
<evidence type="ECO:0000256" key="3">
    <source>
        <dbReference type="ARBA" id="ARBA00022694"/>
    </source>
</evidence>
<feature type="region of interest" description="Disordered" evidence="8">
    <location>
        <begin position="1160"/>
        <end position="1180"/>
    </location>
</feature>
<dbReference type="PANTHER" id="PTHR46173:SF1">
    <property type="entry name" value="CCA TRNA NUCLEOTIDYLTRANSFERASE 1, MITOCHONDRIAL"/>
    <property type="match status" value="1"/>
</dbReference>
<feature type="compositionally biased region" description="Basic and acidic residues" evidence="8">
    <location>
        <begin position="610"/>
        <end position="636"/>
    </location>
</feature>
<evidence type="ECO:0000256" key="4">
    <source>
        <dbReference type="ARBA" id="ARBA00022695"/>
    </source>
</evidence>
<feature type="region of interest" description="Disordered" evidence="8">
    <location>
        <begin position="712"/>
        <end position="761"/>
    </location>
</feature>
<evidence type="ECO:0000313" key="11">
    <source>
        <dbReference type="Proteomes" id="UP000054736"/>
    </source>
</evidence>
<dbReference type="RefSeq" id="WP_058497315.1">
    <property type="nucleotide sequence ID" value="NZ_CAAAIU010000009.1"/>
</dbReference>
<evidence type="ECO:0000256" key="1">
    <source>
        <dbReference type="ARBA" id="ARBA00001946"/>
    </source>
</evidence>
<proteinExistence type="inferred from homology"/>
<feature type="compositionally biased region" description="Basic residues" evidence="8">
    <location>
        <begin position="744"/>
        <end position="757"/>
    </location>
</feature>
<dbReference type="GO" id="GO:0016779">
    <property type="term" value="F:nucleotidyltransferase activity"/>
    <property type="evidence" value="ECO:0007669"/>
    <property type="project" value="UniProtKB-KW"/>
</dbReference>
<evidence type="ECO:0000313" key="10">
    <source>
        <dbReference type="EMBL" id="KTC84244.1"/>
    </source>
</evidence>
<keyword evidence="3" id="KW-0819">tRNA processing</keyword>
<feature type="compositionally biased region" description="Polar residues" evidence="8">
    <location>
        <begin position="1171"/>
        <end position="1180"/>
    </location>
</feature>
<dbReference type="SUPFAM" id="SSF81301">
    <property type="entry name" value="Nucleotidyltransferase"/>
    <property type="match status" value="1"/>
</dbReference>
<dbReference type="GO" id="GO:0008033">
    <property type="term" value="P:tRNA processing"/>
    <property type="evidence" value="ECO:0007669"/>
    <property type="project" value="UniProtKB-KW"/>
</dbReference>
<sequence>MLQRSQLLINKSATDLHQNVSVEEVIKKIIPYIAYSGSDDTASPLRESLYRLITIFGRPEQSAEACFNYAKIANELSLFIYNERVEHALVESINMAPKINRCDKLHLLLITNLKKIAHIYLPALNSGKNQSEILGKIEETRQVCLEHLDEMIGFYKEMEIPSGLKTCYNGIQNWALETIPEKSQEYKKSLIEMIESLYGMTIRVACNEEDDEYILNKYKDFIKIDSNLEINLHYDALELYLREKKIQENRVDLYFTLAAKKLYYTQPKCPEKILHGLKILITYTSWKAMITAFRSSDRYVFLKSFSELSDFATKEGLTPIKDQFNVWRNAFETVQTLYAENDNKENNTVLKFIEFVMHNMHKHFCEIYDKENFISLLEMDLLKNLHIAINHLRMYKFIEKTELPKSLKAYAPEPDVVGIWESANSKMEKRIIDLMYALITKDNNFIAFQEFSNNIKELSEQLLHILRHNFGSMNRPELLDLIKIVNEGLAWLQIMLEINELLINSDKNANNIKEQLKCNYNQLYKVYRSLKGKYEDMDAANACPIYKRSKSYLQLIEDKIRLLEGIFCSDEKVTTLSQVSLETTKKIEVLPQQTTNRTNKRALALAQMESRAKGKNDSLLTPKEKNMASGDGDVKERKEVYAAELQRVKKEKEQKEELRRSRRNDKNKRRKVAKRAAQLAHDKLESNNPPPVESSKSPVESVKVILLSNEAATTEVEESKSDSIPALTTSNESENKAKPIKPSANKRRKKRGKKTKSNQRLDDSGYHVILNERLNLLFSRFNFISGDENESDEEVSLIVGSQASTLAAYAMRERNGESVNWDMVYLQLANKDCDMVTKLPLTSLIKPFSEIQYHFFPHDNFKGDLYKTSPIGLCADPVKLEVKHSKLLKESLRKDAESRDFTIGAVYLTKSGRILDPLGNGLKHIKENKVYFIGELNENIKTDSLRLLRYTHKISQGYFPGHPPEEIQPYISLLDSLDSGKKYNTLKKHFVNGYAVKGFDTLVQFGYFSHLFPKINTALRLRWLREQLQEADQIYAKKGPQSVSQLHIFGCILAASISTYRNSPMTSEDLLGYFIREIEKLLTSYNYSDYLKKIILNDLKNVAEGRLSICVRLCIQFSDYRKSLLLRYRSVLAQPQPQFVQIPPPEMPAPLYAPPHLSMWHSPRNSERPNQENQPYNELK</sequence>
<dbReference type="InterPro" id="IPR002646">
    <property type="entry name" value="PolA_pol_head_dom"/>
</dbReference>
<dbReference type="GO" id="GO:0000049">
    <property type="term" value="F:tRNA binding"/>
    <property type="evidence" value="ECO:0007669"/>
    <property type="project" value="TreeGrafter"/>
</dbReference>
<dbReference type="GO" id="GO:0046872">
    <property type="term" value="F:metal ion binding"/>
    <property type="evidence" value="ECO:0007669"/>
    <property type="project" value="UniProtKB-KW"/>
</dbReference>
<dbReference type="Proteomes" id="UP000054736">
    <property type="component" value="Unassembled WGS sequence"/>
</dbReference>
<dbReference type="STRING" id="1212489.Ldro_3050"/>
<dbReference type="InterPro" id="IPR043519">
    <property type="entry name" value="NT_sf"/>
</dbReference>
<feature type="compositionally biased region" description="Basic and acidic residues" evidence="8">
    <location>
        <begin position="650"/>
        <end position="659"/>
    </location>
</feature>
<comment type="similarity">
    <text evidence="7">Belongs to the tRNA nucleotidyltransferase/poly(A) polymerase family.</text>
</comment>
<dbReference type="PANTHER" id="PTHR46173">
    <property type="entry name" value="CCA TRNA NUCLEOTIDYLTRANSFERASE 1, MITOCHONDRIAL"/>
    <property type="match status" value="1"/>
</dbReference>
<comment type="caution">
    <text evidence="10">The sequence shown here is derived from an EMBL/GenBank/DDBJ whole genome shotgun (WGS) entry which is preliminary data.</text>
</comment>
<keyword evidence="2 7" id="KW-0808">Transferase</keyword>
<feature type="compositionally biased region" description="Basic residues" evidence="8">
    <location>
        <begin position="660"/>
        <end position="674"/>
    </location>
</feature>
<evidence type="ECO:0000256" key="7">
    <source>
        <dbReference type="RuleBase" id="RU003953"/>
    </source>
</evidence>
<dbReference type="Gene3D" id="3.30.460.10">
    <property type="entry name" value="Beta Polymerase, domain 2"/>
    <property type="match status" value="1"/>
</dbReference>
<dbReference type="SUPFAM" id="SSF81891">
    <property type="entry name" value="Poly A polymerase C-terminal region-like"/>
    <property type="match status" value="1"/>
</dbReference>
<keyword evidence="5" id="KW-0479">Metal-binding</keyword>
<evidence type="ECO:0000256" key="5">
    <source>
        <dbReference type="ARBA" id="ARBA00022723"/>
    </source>
</evidence>
<evidence type="ECO:0000256" key="8">
    <source>
        <dbReference type="SAM" id="MobiDB-lite"/>
    </source>
</evidence>
<dbReference type="PATRIC" id="fig|1212489.4.peg.3227"/>
<keyword evidence="7" id="KW-0694">RNA-binding</keyword>
<reference evidence="10 11" key="1">
    <citation type="submission" date="2015-11" db="EMBL/GenBank/DDBJ databases">
        <title>Genomic analysis of 38 Legionella species identifies large and diverse effector repertoires.</title>
        <authorList>
            <person name="Burstein D."/>
            <person name="Amaro F."/>
            <person name="Zusman T."/>
            <person name="Lifshitz Z."/>
            <person name="Cohen O."/>
            <person name="Gilbert J.A."/>
            <person name="Pupko T."/>
            <person name="Shuman H.A."/>
            <person name="Segal G."/>
        </authorList>
    </citation>
    <scope>NUCLEOTIDE SEQUENCE [LARGE SCALE GENOMIC DNA]</scope>
    <source>
        <strain evidence="10 11">ATCC 700990</strain>
    </source>
</reference>
<keyword evidence="4" id="KW-0548">Nucleotidyltransferase</keyword>
<evidence type="ECO:0000259" key="9">
    <source>
        <dbReference type="Pfam" id="PF01743"/>
    </source>
</evidence>
<accession>A0A0W0SLW0</accession>
<evidence type="ECO:0000256" key="2">
    <source>
        <dbReference type="ARBA" id="ARBA00022679"/>
    </source>
</evidence>
<protein>
    <submittedName>
        <fullName evidence="10">Poly(A) polymerase I</fullName>
    </submittedName>
</protein>
<dbReference type="AlphaFoldDB" id="A0A0W0SLW0"/>
<evidence type="ECO:0000256" key="6">
    <source>
        <dbReference type="ARBA" id="ARBA00022842"/>
    </source>
</evidence>
<dbReference type="EMBL" id="LNXY01000033">
    <property type="protein sequence ID" value="KTC84244.1"/>
    <property type="molecule type" value="Genomic_DNA"/>
</dbReference>
<feature type="region of interest" description="Disordered" evidence="8">
    <location>
        <begin position="650"/>
        <end position="699"/>
    </location>
</feature>
<keyword evidence="6" id="KW-0460">Magnesium</keyword>
<feature type="region of interest" description="Disordered" evidence="8">
    <location>
        <begin position="608"/>
        <end position="636"/>
    </location>
</feature>
<dbReference type="Pfam" id="PF01743">
    <property type="entry name" value="PolyA_pol"/>
    <property type="match status" value="1"/>
</dbReference>
<dbReference type="InterPro" id="IPR050264">
    <property type="entry name" value="Bact_CCA-adding_enz_type3_sf"/>
</dbReference>
<gene>
    <name evidence="10" type="ORF">Ldro_3050</name>
</gene>
<dbReference type="OrthoDB" id="9805698at2"/>
<organism evidence="10 11">
    <name type="scientific">Legionella drozanskii LLAP-1</name>
    <dbReference type="NCBI Taxonomy" id="1212489"/>
    <lineage>
        <taxon>Bacteria</taxon>
        <taxon>Pseudomonadati</taxon>
        <taxon>Pseudomonadota</taxon>
        <taxon>Gammaproteobacteria</taxon>
        <taxon>Legionellales</taxon>
        <taxon>Legionellaceae</taxon>
        <taxon>Legionella</taxon>
    </lineage>
</organism>
<name>A0A0W0SLW0_9GAMM</name>
<keyword evidence="11" id="KW-1185">Reference proteome</keyword>